<gene>
    <name evidence="1" type="ORF">D9O36_02325</name>
</gene>
<dbReference type="Gene3D" id="2.130.10.130">
    <property type="entry name" value="Integrin alpha, N-terminal"/>
    <property type="match status" value="2"/>
</dbReference>
<evidence type="ECO:0000313" key="1">
    <source>
        <dbReference type="EMBL" id="MUH34666.1"/>
    </source>
</evidence>
<protein>
    <submittedName>
        <fullName evidence="1">VCBS repeat-containing protein</fullName>
    </submittedName>
</protein>
<dbReference type="AlphaFoldDB" id="A0A7X3D085"/>
<sequence length="659" mass="74643">MTLSKPLFLILLFLVLVYGISDRAKVKTSNNSPKFERLAYNNPGLEVDLGVGLWASPLPMDYDNDGDYDLLVSCNDVPFNGIFFFENTSGGSFPVFAPPIKVSDDPVKHIQVSYVNGEPRFLRPGEELKDFKNTFADKPKVLFPKDAFEKLHNKIRFNQWKYVDYENDGDLDIIVGIQDGEDYGWDNAFDENGVWTNGPLHGYVYLIENVNGTYELKDKILAGGEPIDVYGAPTPNFDDYDNDGDLDIICGEFMDKFTWFENIGTRERPKYEKGRYLENNTGIIAMDLEMILPVSLDWDKDGDIDLIVGDEDGRVAFVENTGKTRKNMPVFNNPKYFQQKAEHVKFGALATPFSTDWDDDGDEDLICGNSAGYIAFIENLDGKDTPKWDAPKLLTADNETIRIQAGENGSIQGPCEAKWGYTTLTVEDWNNDGLKDIILNSVWGKVVWYENIGTKGNPKLGAEKSIQVQWESNPPKPEWYWWDPEPNTLATQWRTTPTAIDWNKDGLMDLISLDTEGYLSFYERYYNKNELLLKPGQRIFSSGNGTFDRKNKFVSKSNGPLRLNEQKYGASGRRKLAFGDWDKDGDIDILINGINAALLENVGKDSESKMVNFNFKGDLSNKKLAGHTTSPTLVNWDNEGKPDLLIGAEDGYFYYWKNN</sequence>
<organism evidence="1 2">
    <name type="scientific">Zobellia amurskyensis</name>
    <dbReference type="NCBI Taxonomy" id="248905"/>
    <lineage>
        <taxon>Bacteria</taxon>
        <taxon>Pseudomonadati</taxon>
        <taxon>Bacteroidota</taxon>
        <taxon>Flavobacteriia</taxon>
        <taxon>Flavobacteriales</taxon>
        <taxon>Flavobacteriaceae</taxon>
        <taxon>Zobellia</taxon>
    </lineage>
</organism>
<accession>A0A7X3D085</accession>
<name>A0A7X3D085_9FLAO</name>
<dbReference type="InterPro" id="IPR028994">
    <property type="entry name" value="Integrin_alpha_N"/>
</dbReference>
<dbReference type="Proteomes" id="UP000540519">
    <property type="component" value="Unassembled WGS sequence"/>
</dbReference>
<comment type="caution">
    <text evidence="1">The sequence shown here is derived from an EMBL/GenBank/DDBJ whole genome shotgun (WGS) entry which is preliminary data.</text>
</comment>
<evidence type="ECO:0000313" key="2">
    <source>
        <dbReference type="Proteomes" id="UP000540519"/>
    </source>
</evidence>
<dbReference type="SUPFAM" id="SSF69318">
    <property type="entry name" value="Integrin alpha N-terminal domain"/>
    <property type="match status" value="2"/>
</dbReference>
<proteinExistence type="predicted"/>
<keyword evidence="2" id="KW-1185">Reference proteome</keyword>
<dbReference type="OrthoDB" id="9816120at2"/>
<reference evidence="1 2" key="1">
    <citation type="journal article" date="2019" name="Mar. Drugs">
        <title>Comparative Genomics and CAZyme Genome Repertoires of Marine Zobellia amurskyensis KMM 3526(T) and Zobellia laminariae KMM 3676(T).</title>
        <authorList>
            <person name="Chernysheva N."/>
            <person name="Bystritskaya E."/>
            <person name="Stenkova A."/>
            <person name="Golovkin I."/>
            <person name="Nedashkovskaya O."/>
            <person name="Isaeva M."/>
        </authorList>
    </citation>
    <scope>NUCLEOTIDE SEQUENCE [LARGE SCALE GENOMIC DNA]</scope>
    <source>
        <strain evidence="1 2">KMM 3526</strain>
    </source>
</reference>
<dbReference type="PANTHER" id="PTHR44103:SF1">
    <property type="entry name" value="PROPROTEIN CONVERTASE P"/>
    <property type="match status" value="1"/>
</dbReference>
<dbReference type="PANTHER" id="PTHR44103">
    <property type="entry name" value="PROPROTEIN CONVERTASE P"/>
    <property type="match status" value="1"/>
</dbReference>
<dbReference type="EMBL" id="RCNR01000003">
    <property type="protein sequence ID" value="MUH34666.1"/>
    <property type="molecule type" value="Genomic_DNA"/>
</dbReference>